<feature type="repeat" description="PPR" evidence="3">
    <location>
        <begin position="233"/>
        <end position="267"/>
    </location>
</feature>
<keyword evidence="6" id="KW-1185">Reference proteome</keyword>
<proteinExistence type="inferred from homology"/>
<dbReference type="Pfam" id="PF13041">
    <property type="entry name" value="PPR_2"/>
    <property type="match status" value="2"/>
</dbReference>
<keyword evidence="2" id="KW-0677">Repeat</keyword>
<evidence type="ECO:0000256" key="4">
    <source>
        <dbReference type="SAM" id="MobiDB-lite"/>
    </source>
</evidence>
<reference evidence="5 6" key="1">
    <citation type="journal article" date="2020" name="Nat. Food">
        <title>A phased Vanilla planifolia genome enables genetic improvement of flavour and production.</title>
        <authorList>
            <person name="Hasing T."/>
            <person name="Tang H."/>
            <person name="Brym M."/>
            <person name="Khazi F."/>
            <person name="Huang T."/>
            <person name="Chambers A.H."/>
        </authorList>
    </citation>
    <scope>NUCLEOTIDE SEQUENCE [LARGE SCALE GENOMIC DNA]</scope>
    <source>
        <tissue evidence="5">Leaf</tissue>
    </source>
</reference>
<dbReference type="InterPro" id="IPR002885">
    <property type="entry name" value="PPR_rpt"/>
</dbReference>
<feature type="repeat" description="PPR" evidence="3">
    <location>
        <begin position="164"/>
        <end position="198"/>
    </location>
</feature>
<dbReference type="Proteomes" id="UP000636800">
    <property type="component" value="Unassembled WGS sequence"/>
</dbReference>
<evidence type="ECO:0000313" key="6">
    <source>
        <dbReference type="Proteomes" id="UP000636800"/>
    </source>
</evidence>
<dbReference type="Pfam" id="PF12854">
    <property type="entry name" value="PPR_1"/>
    <property type="match status" value="3"/>
</dbReference>
<comment type="caution">
    <text evidence="5">The sequence shown here is derived from an EMBL/GenBank/DDBJ whole genome shotgun (WGS) entry which is preliminary data.</text>
</comment>
<feature type="compositionally biased region" description="Basic residues" evidence="4">
    <location>
        <begin position="605"/>
        <end position="626"/>
    </location>
</feature>
<evidence type="ECO:0000256" key="1">
    <source>
        <dbReference type="ARBA" id="ARBA00007626"/>
    </source>
</evidence>
<feature type="repeat" description="PPR" evidence="3">
    <location>
        <begin position="446"/>
        <end position="480"/>
    </location>
</feature>
<evidence type="ECO:0000256" key="3">
    <source>
        <dbReference type="PROSITE-ProRule" id="PRU00708"/>
    </source>
</evidence>
<dbReference type="Pfam" id="PF01535">
    <property type="entry name" value="PPR"/>
    <property type="match status" value="2"/>
</dbReference>
<dbReference type="PROSITE" id="PS51375">
    <property type="entry name" value="PPR"/>
    <property type="match status" value="8"/>
</dbReference>
<dbReference type="OrthoDB" id="1703859at2759"/>
<sequence length="642" mass="72841">MNSKQAVFRHKLVGKMLKRSHAFTERLYSLLQLRSTQLDAAPPLRSLSSVTTSAGSSDEFSKDVEKLYRILRKFHSHPQKLDLALRESGVSLRPGLLERILARCGPAADLGLTFFSWLSRRFPDIPPSAAAHRALLSSVARARHFGAAWALVDRMRREVPDALTTEVFVVLIRRFAAARMVDKAIKVLDEMPAYGCTPDDYIFACLLDALCKNGSVKEAASLFCDMRDRFSPNIRHFTSLLYGWCRAGKLEEAKFVLVQMREAGFEPDVVVYNTLLAGFAAAARMEDAYSLLSDMRRKGCEPNAISYTTLIQALCARDRLDDAMRLFVEMRTKGCIPDVVTYNTLIVGFCKSFRLDRGYEFLDAMETMAKHGCAPNPTTYFPIFAAHEQNEELDKCLELISRMSKARCLADLSIYNVIIRLACKLGELKQAVIIWNEMEGSGCSPGLDTFVIMIHGFKNQGSLIEACGYFKEMVERGLLSAPQYGTLKELLNSLLRAEKLELAKEMWSCMISKGCALNVCAWTIWIHALFSNKHVKEACSYCLDMMEAGLMPQPDTFARLMKGLRKLYNRQIAAEITEKVRVMAAERNVTFKMYKRRGEMDMERKRLKARRKRRVSGQQQPHRRRRCSDNPFRPFGVTVHLS</sequence>
<dbReference type="PANTHER" id="PTHR47941">
    <property type="entry name" value="PENTATRICOPEPTIDE REPEAT-CONTAINING PROTEIN 3, MITOCHONDRIAL"/>
    <property type="match status" value="1"/>
</dbReference>
<dbReference type="Gene3D" id="1.25.40.10">
    <property type="entry name" value="Tetratricopeptide repeat domain"/>
    <property type="match status" value="5"/>
</dbReference>
<dbReference type="AlphaFoldDB" id="A0A835RF96"/>
<name>A0A835RF96_VANPL</name>
<evidence type="ECO:0000313" key="5">
    <source>
        <dbReference type="EMBL" id="KAG0484857.1"/>
    </source>
</evidence>
<dbReference type="InterPro" id="IPR011990">
    <property type="entry name" value="TPR-like_helical_dom_sf"/>
</dbReference>
<feature type="repeat" description="PPR" evidence="3">
    <location>
        <begin position="199"/>
        <end position="229"/>
    </location>
</feature>
<feature type="repeat" description="PPR" evidence="3">
    <location>
        <begin position="303"/>
        <end position="337"/>
    </location>
</feature>
<protein>
    <recommendedName>
        <fullName evidence="7">Pentatricopeptide repeat-containing protein</fullName>
    </recommendedName>
</protein>
<organism evidence="5 6">
    <name type="scientific">Vanilla planifolia</name>
    <name type="common">Vanilla</name>
    <dbReference type="NCBI Taxonomy" id="51239"/>
    <lineage>
        <taxon>Eukaryota</taxon>
        <taxon>Viridiplantae</taxon>
        <taxon>Streptophyta</taxon>
        <taxon>Embryophyta</taxon>
        <taxon>Tracheophyta</taxon>
        <taxon>Spermatophyta</taxon>
        <taxon>Magnoliopsida</taxon>
        <taxon>Liliopsida</taxon>
        <taxon>Asparagales</taxon>
        <taxon>Orchidaceae</taxon>
        <taxon>Vanilloideae</taxon>
        <taxon>Vanilleae</taxon>
        <taxon>Vanilla</taxon>
    </lineage>
</organism>
<dbReference type="NCBIfam" id="TIGR00756">
    <property type="entry name" value="PPR"/>
    <property type="match status" value="9"/>
</dbReference>
<gene>
    <name evidence="5" type="ORF">HPP92_008936</name>
</gene>
<evidence type="ECO:0008006" key="7">
    <source>
        <dbReference type="Google" id="ProtNLM"/>
    </source>
</evidence>
<feature type="region of interest" description="Disordered" evidence="4">
    <location>
        <begin position="602"/>
        <end position="642"/>
    </location>
</feature>
<feature type="repeat" description="PPR" evidence="3">
    <location>
        <begin position="411"/>
        <end position="445"/>
    </location>
</feature>
<feature type="repeat" description="PPR" evidence="3">
    <location>
        <begin position="338"/>
        <end position="375"/>
    </location>
</feature>
<evidence type="ECO:0000256" key="2">
    <source>
        <dbReference type="ARBA" id="ARBA00022737"/>
    </source>
</evidence>
<dbReference type="EMBL" id="JADCNL010000004">
    <property type="protein sequence ID" value="KAG0484857.1"/>
    <property type="molecule type" value="Genomic_DNA"/>
</dbReference>
<comment type="similarity">
    <text evidence="1">Belongs to the PPR family. P subfamily.</text>
</comment>
<accession>A0A835RF96</accession>
<feature type="repeat" description="PPR" evidence="3">
    <location>
        <begin position="268"/>
        <end position="302"/>
    </location>
</feature>